<feature type="chain" id="PRO_5042977354" description="MD-2-related lipid-recognition domain-containing protein" evidence="2">
    <location>
        <begin position="25"/>
        <end position="154"/>
    </location>
</feature>
<dbReference type="Proteomes" id="UP001359559">
    <property type="component" value="Unassembled WGS sequence"/>
</dbReference>
<dbReference type="Pfam" id="PF02221">
    <property type="entry name" value="E1_DerP2_DerF2"/>
    <property type="match status" value="1"/>
</dbReference>
<reference evidence="4 5" key="1">
    <citation type="submission" date="2024-01" db="EMBL/GenBank/DDBJ databases">
        <title>The genomes of 5 underutilized Papilionoideae crops provide insights into root nodulation and disease resistance.</title>
        <authorList>
            <person name="Yuan L."/>
        </authorList>
    </citation>
    <scope>NUCLEOTIDE SEQUENCE [LARGE SCALE GENOMIC DNA]</scope>
    <source>
        <strain evidence="4">LY-2023</strain>
        <tissue evidence="4">Leaf</tissue>
    </source>
</reference>
<evidence type="ECO:0000259" key="3">
    <source>
        <dbReference type="SMART" id="SM00737"/>
    </source>
</evidence>
<feature type="domain" description="MD-2-related lipid-recognition" evidence="3">
    <location>
        <begin position="28"/>
        <end position="143"/>
    </location>
</feature>
<dbReference type="InterPro" id="IPR003172">
    <property type="entry name" value="ML_dom"/>
</dbReference>
<dbReference type="InterPro" id="IPR033917">
    <property type="entry name" value="ML_PG-PI_TP"/>
</dbReference>
<evidence type="ECO:0000313" key="5">
    <source>
        <dbReference type="Proteomes" id="UP001359559"/>
    </source>
</evidence>
<dbReference type="PANTHER" id="PTHR11306:SF64">
    <property type="entry name" value="LEGUMINOSIN GROUP578 SECRETED PEPTIDE"/>
    <property type="match status" value="1"/>
</dbReference>
<evidence type="ECO:0000256" key="2">
    <source>
        <dbReference type="SAM" id="SignalP"/>
    </source>
</evidence>
<keyword evidence="5" id="KW-1185">Reference proteome</keyword>
<dbReference type="CDD" id="cd00917">
    <property type="entry name" value="PG-PI_TP"/>
    <property type="match status" value="1"/>
</dbReference>
<dbReference type="SUPFAM" id="SSF81296">
    <property type="entry name" value="E set domains"/>
    <property type="match status" value="1"/>
</dbReference>
<dbReference type="SMART" id="SM00737">
    <property type="entry name" value="ML"/>
    <property type="match status" value="1"/>
</dbReference>
<dbReference type="InterPro" id="IPR039670">
    <property type="entry name" value="NPC2-like"/>
</dbReference>
<sequence>MEFQSLHFLLSFSILLLSSFHAQAKVNFRYCDKKADYAVKVSGIQISPNPVVRGDPATFKISATSGQAIHGGQVVIRVSFFGVPVHTEKIDLCKEVSCPVANGSFLLSHSQKLPAITPPGSYALEMTLKDDKDELLTCIKFNFKIVFGSLVSDV</sequence>
<dbReference type="GO" id="GO:0032934">
    <property type="term" value="F:sterol binding"/>
    <property type="evidence" value="ECO:0007669"/>
    <property type="project" value="InterPro"/>
</dbReference>
<evidence type="ECO:0000256" key="1">
    <source>
        <dbReference type="ARBA" id="ARBA00022729"/>
    </source>
</evidence>
<evidence type="ECO:0000313" key="4">
    <source>
        <dbReference type="EMBL" id="KAK7263486.1"/>
    </source>
</evidence>
<gene>
    <name evidence="4" type="ORF">RJT34_31077</name>
</gene>
<protein>
    <recommendedName>
        <fullName evidence="3">MD-2-related lipid-recognition domain-containing protein</fullName>
    </recommendedName>
</protein>
<dbReference type="PANTHER" id="PTHR11306">
    <property type="entry name" value="NIEMANN PICK TYPE C2 PROTEIN NPC2-RELATED"/>
    <property type="match status" value="1"/>
</dbReference>
<dbReference type="Gene3D" id="2.60.40.770">
    <property type="match status" value="1"/>
</dbReference>
<name>A0AAN9I817_CLITE</name>
<dbReference type="FunFam" id="2.60.40.770:FF:000002">
    <property type="entry name" value="putative phosphatidylglycerol/phosphatidylinositol transfer protein DDB_G0282179"/>
    <property type="match status" value="1"/>
</dbReference>
<proteinExistence type="predicted"/>
<dbReference type="EMBL" id="JAYKXN010000008">
    <property type="protein sequence ID" value="KAK7263486.1"/>
    <property type="molecule type" value="Genomic_DNA"/>
</dbReference>
<comment type="caution">
    <text evidence="4">The sequence shown here is derived from an EMBL/GenBank/DDBJ whole genome shotgun (WGS) entry which is preliminary data.</text>
</comment>
<feature type="signal peptide" evidence="2">
    <location>
        <begin position="1"/>
        <end position="24"/>
    </location>
</feature>
<dbReference type="InterPro" id="IPR014756">
    <property type="entry name" value="Ig_E-set"/>
</dbReference>
<organism evidence="4 5">
    <name type="scientific">Clitoria ternatea</name>
    <name type="common">Butterfly pea</name>
    <dbReference type="NCBI Taxonomy" id="43366"/>
    <lineage>
        <taxon>Eukaryota</taxon>
        <taxon>Viridiplantae</taxon>
        <taxon>Streptophyta</taxon>
        <taxon>Embryophyta</taxon>
        <taxon>Tracheophyta</taxon>
        <taxon>Spermatophyta</taxon>
        <taxon>Magnoliopsida</taxon>
        <taxon>eudicotyledons</taxon>
        <taxon>Gunneridae</taxon>
        <taxon>Pentapetalae</taxon>
        <taxon>rosids</taxon>
        <taxon>fabids</taxon>
        <taxon>Fabales</taxon>
        <taxon>Fabaceae</taxon>
        <taxon>Papilionoideae</taxon>
        <taxon>50 kb inversion clade</taxon>
        <taxon>NPAAA clade</taxon>
        <taxon>indigoferoid/millettioid clade</taxon>
        <taxon>Phaseoleae</taxon>
        <taxon>Clitoria</taxon>
    </lineage>
</organism>
<accession>A0AAN9I817</accession>
<dbReference type="AlphaFoldDB" id="A0AAN9I817"/>
<keyword evidence="1 2" id="KW-0732">Signal</keyword>
<dbReference type="GO" id="GO:0032366">
    <property type="term" value="P:intracellular sterol transport"/>
    <property type="evidence" value="ECO:0007669"/>
    <property type="project" value="InterPro"/>
</dbReference>